<organism evidence="1 2">
    <name type="scientific">Candidatus Eubacterium faecipullorum</name>
    <dbReference type="NCBI Taxonomy" id="2838571"/>
    <lineage>
        <taxon>Bacteria</taxon>
        <taxon>Bacillati</taxon>
        <taxon>Bacillota</taxon>
        <taxon>Clostridia</taxon>
        <taxon>Eubacteriales</taxon>
        <taxon>Eubacteriaceae</taxon>
        <taxon>Eubacterium</taxon>
    </lineage>
</organism>
<dbReference type="EMBL" id="DXGE01000022">
    <property type="protein sequence ID" value="HIW85856.1"/>
    <property type="molecule type" value="Genomic_DNA"/>
</dbReference>
<comment type="caution">
    <text evidence="1">The sequence shown here is derived from an EMBL/GenBank/DDBJ whole genome shotgun (WGS) entry which is preliminary data.</text>
</comment>
<dbReference type="AlphaFoldDB" id="A0A9D1RFW8"/>
<reference evidence="1" key="1">
    <citation type="journal article" date="2021" name="PeerJ">
        <title>Extensive microbial diversity within the chicken gut microbiome revealed by metagenomics and culture.</title>
        <authorList>
            <person name="Gilroy R."/>
            <person name="Ravi A."/>
            <person name="Getino M."/>
            <person name="Pursley I."/>
            <person name="Horton D.L."/>
            <person name="Alikhan N.F."/>
            <person name="Baker D."/>
            <person name="Gharbi K."/>
            <person name="Hall N."/>
            <person name="Watson M."/>
            <person name="Adriaenssens E.M."/>
            <person name="Foster-Nyarko E."/>
            <person name="Jarju S."/>
            <person name="Secka A."/>
            <person name="Antonio M."/>
            <person name="Oren A."/>
            <person name="Chaudhuri R.R."/>
            <person name="La Ragione R."/>
            <person name="Hildebrand F."/>
            <person name="Pallen M.J."/>
        </authorList>
    </citation>
    <scope>NUCLEOTIDE SEQUENCE</scope>
    <source>
        <strain evidence="1">421</strain>
    </source>
</reference>
<evidence type="ECO:0000313" key="1">
    <source>
        <dbReference type="EMBL" id="HIW85856.1"/>
    </source>
</evidence>
<protein>
    <submittedName>
        <fullName evidence="1">Uncharacterized protein</fullName>
    </submittedName>
</protein>
<proteinExistence type="predicted"/>
<name>A0A9D1RFW8_9FIRM</name>
<dbReference type="Proteomes" id="UP000824205">
    <property type="component" value="Unassembled WGS sequence"/>
</dbReference>
<accession>A0A9D1RFW8</accession>
<gene>
    <name evidence="1" type="ORF">IAA48_05110</name>
</gene>
<reference evidence="1" key="2">
    <citation type="submission" date="2021-04" db="EMBL/GenBank/DDBJ databases">
        <authorList>
            <person name="Gilroy R."/>
        </authorList>
    </citation>
    <scope>NUCLEOTIDE SEQUENCE</scope>
    <source>
        <strain evidence="1">421</strain>
    </source>
</reference>
<sequence>MFEYDGKNFELKFNINRIELIEEQTQMPTLVQIQRTGGMFKLRDLKIFFAYGLKEEGADVFYSIKKGFELCEKLIEEKGYPYVSALVLESLQRDCPFFFQDA</sequence>
<evidence type="ECO:0000313" key="2">
    <source>
        <dbReference type="Proteomes" id="UP000824205"/>
    </source>
</evidence>